<keyword evidence="2" id="KW-0285">Flavoprotein</keyword>
<dbReference type="OrthoDB" id="16820at2759"/>
<evidence type="ECO:0000256" key="5">
    <source>
        <dbReference type="ARBA" id="ARBA00023033"/>
    </source>
</evidence>
<evidence type="ECO:0000313" key="8">
    <source>
        <dbReference type="Proteomes" id="UP000799766"/>
    </source>
</evidence>
<reference evidence="7" key="1">
    <citation type="journal article" date="2020" name="Stud. Mycol.">
        <title>101 Dothideomycetes genomes: a test case for predicting lifestyles and emergence of pathogens.</title>
        <authorList>
            <person name="Haridas S."/>
            <person name="Albert R."/>
            <person name="Binder M."/>
            <person name="Bloem J."/>
            <person name="Labutti K."/>
            <person name="Salamov A."/>
            <person name="Andreopoulos B."/>
            <person name="Baker S."/>
            <person name="Barry K."/>
            <person name="Bills G."/>
            <person name="Bluhm B."/>
            <person name="Cannon C."/>
            <person name="Castanera R."/>
            <person name="Culley D."/>
            <person name="Daum C."/>
            <person name="Ezra D."/>
            <person name="Gonzalez J."/>
            <person name="Henrissat B."/>
            <person name="Kuo A."/>
            <person name="Liang C."/>
            <person name="Lipzen A."/>
            <person name="Lutzoni F."/>
            <person name="Magnuson J."/>
            <person name="Mondo S."/>
            <person name="Nolan M."/>
            <person name="Ohm R."/>
            <person name="Pangilinan J."/>
            <person name="Park H.-J."/>
            <person name="Ramirez L."/>
            <person name="Alfaro M."/>
            <person name="Sun H."/>
            <person name="Tritt A."/>
            <person name="Yoshinaga Y."/>
            <person name="Zwiers L.-H."/>
            <person name="Turgeon B."/>
            <person name="Goodwin S."/>
            <person name="Spatafora J."/>
            <person name="Crous P."/>
            <person name="Grigoriev I."/>
        </authorList>
    </citation>
    <scope>NUCLEOTIDE SEQUENCE</scope>
    <source>
        <strain evidence="7">ATCC 16933</strain>
    </source>
</reference>
<gene>
    <name evidence="7" type="ORF">BDY21DRAFT_279617</name>
</gene>
<dbReference type="InterPro" id="IPR036188">
    <property type="entry name" value="FAD/NAD-bd_sf"/>
</dbReference>
<evidence type="ECO:0000259" key="6">
    <source>
        <dbReference type="Pfam" id="PF01494"/>
    </source>
</evidence>
<evidence type="ECO:0000256" key="3">
    <source>
        <dbReference type="ARBA" id="ARBA00022827"/>
    </source>
</evidence>
<keyword evidence="4" id="KW-0560">Oxidoreductase</keyword>
<comment type="similarity">
    <text evidence="1">Belongs to the paxM FAD-dependent monooxygenase family.</text>
</comment>
<organism evidence="7 8">
    <name type="scientific">Lineolata rhizophorae</name>
    <dbReference type="NCBI Taxonomy" id="578093"/>
    <lineage>
        <taxon>Eukaryota</taxon>
        <taxon>Fungi</taxon>
        <taxon>Dikarya</taxon>
        <taxon>Ascomycota</taxon>
        <taxon>Pezizomycotina</taxon>
        <taxon>Dothideomycetes</taxon>
        <taxon>Dothideomycetes incertae sedis</taxon>
        <taxon>Lineolatales</taxon>
        <taxon>Lineolataceae</taxon>
        <taxon>Lineolata</taxon>
    </lineage>
</organism>
<dbReference type="AlphaFoldDB" id="A0A6A6PBP4"/>
<proteinExistence type="inferred from homology"/>
<dbReference type="InterPro" id="IPR002938">
    <property type="entry name" value="FAD-bd"/>
</dbReference>
<dbReference type="SUPFAM" id="SSF51905">
    <property type="entry name" value="FAD/NAD(P)-binding domain"/>
    <property type="match status" value="1"/>
</dbReference>
<evidence type="ECO:0000256" key="2">
    <source>
        <dbReference type="ARBA" id="ARBA00022630"/>
    </source>
</evidence>
<evidence type="ECO:0000256" key="4">
    <source>
        <dbReference type="ARBA" id="ARBA00023002"/>
    </source>
</evidence>
<protein>
    <recommendedName>
        <fullName evidence="6">FAD-binding domain-containing protein</fullName>
    </recommendedName>
</protein>
<sequence>MASLGDARIIVVGAGFGGLTAAIELRRKGASVRVFESTKKLTEQGDTIQIASNATKVLAKWGNVLRAIEEDSARPPILSCKNSKGETLHNQDFPLGYDGFPNLYPSRGRAHKLVYEYAASIGVEFSFGVRVSKYFEDESHAGVYIGEEKVVADAVIAADGVHSKARALVTGVPENPRSSGFAAYRSWFPWESLEGNPLVEEIINAKEDLFWAWIGLDVHALVMTNIKMKYLAVFCTHKDTYTVEESWNFPGKKEDMLEVVKGWDERLRAVIEGIPPDRLIDWKLLWRDPAPKWISNHGRLALAGDAAHPHLPSSGQGAASAIEDGATIGAVLDRAGKNDIPLGLRAYENIRFWRACLTQRMGWELRHTWHRTDWDLVKRHPEVLEMHQPYWLFGADPEAYAYQAYDETVACLKNNKEFVPKNVPEGYRHEEWTMEDMMALEGDSKKPNL</sequence>
<keyword evidence="5" id="KW-0503">Monooxygenase</keyword>
<dbReference type="PANTHER" id="PTHR13789:SF236">
    <property type="entry name" value="MONOOXYGENASE, PUTATIVE (AFU_ORTHOLOGUE AFUA_6G12060)-RELATED"/>
    <property type="match status" value="1"/>
</dbReference>
<name>A0A6A6PBP4_9PEZI</name>
<keyword evidence="8" id="KW-1185">Reference proteome</keyword>
<accession>A0A6A6PBP4</accession>
<keyword evidence="3" id="KW-0274">FAD</keyword>
<dbReference type="PANTHER" id="PTHR13789">
    <property type="entry name" value="MONOOXYGENASE"/>
    <property type="match status" value="1"/>
</dbReference>
<dbReference type="Proteomes" id="UP000799766">
    <property type="component" value="Unassembled WGS sequence"/>
</dbReference>
<dbReference type="InterPro" id="IPR050493">
    <property type="entry name" value="FAD-dep_Monooxygenase_BioMet"/>
</dbReference>
<dbReference type="Pfam" id="PF01494">
    <property type="entry name" value="FAD_binding_3"/>
    <property type="match status" value="1"/>
</dbReference>
<evidence type="ECO:0000256" key="1">
    <source>
        <dbReference type="ARBA" id="ARBA00007992"/>
    </source>
</evidence>
<dbReference type="Gene3D" id="3.50.50.60">
    <property type="entry name" value="FAD/NAD(P)-binding domain"/>
    <property type="match status" value="1"/>
</dbReference>
<dbReference type="GO" id="GO:0004497">
    <property type="term" value="F:monooxygenase activity"/>
    <property type="evidence" value="ECO:0007669"/>
    <property type="project" value="UniProtKB-KW"/>
</dbReference>
<evidence type="ECO:0000313" key="7">
    <source>
        <dbReference type="EMBL" id="KAF2461167.1"/>
    </source>
</evidence>
<dbReference type="GO" id="GO:0071949">
    <property type="term" value="F:FAD binding"/>
    <property type="evidence" value="ECO:0007669"/>
    <property type="project" value="InterPro"/>
</dbReference>
<dbReference type="SUPFAM" id="SSF54373">
    <property type="entry name" value="FAD-linked reductases, C-terminal domain"/>
    <property type="match status" value="1"/>
</dbReference>
<dbReference type="PRINTS" id="PR00420">
    <property type="entry name" value="RNGMNOXGNASE"/>
</dbReference>
<dbReference type="EMBL" id="MU001672">
    <property type="protein sequence ID" value="KAF2461167.1"/>
    <property type="molecule type" value="Genomic_DNA"/>
</dbReference>
<feature type="domain" description="FAD-binding" evidence="6">
    <location>
        <begin position="7"/>
        <end position="333"/>
    </location>
</feature>